<keyword evidence="2" id="KW-0378">Hydrolase</keyword>
<keyword evidence="1" id="KW-0547">Nucleotide-binding</keyword>
<sequence>MVLSLLTISALKPCLIRIKYDGGMNTDAKTQAVKKFKSNCPILLACIRSAGQGLNLTCANRVILMDPWWNLAVENQAIDRVHRLGQTKAVEVIRLVTSGTVEDRILELQQKKQKIVDRALNGDLDGIRQCSLSELVFLFKGDNHQEDRSAKRRRESEE</sequence>
<organism evidence="5 6">
    <name type="scientific">Jimgerdemannia flammicorona</name>
    <dbReference type="NCBI Taxonomy" id="994334"/>
    <lineage>
        <taxon>Eukaryota</taxon>
        <taxon>Fungi</taxon>
        <taxon>Fungi incertae sedis</taxon>
        <taxon>Mucoromycota</taxon>
        <taxon>Mucoromycotina</taxon>
        <taxon>Endogonomycetes</taxon>
        <taxon>Endogonales</taxon>
        <taxon>Endogonaceae</taxon>
        <taxon>Jimgerdemannia</taxon>
    </lineage>
</organism>
<evidence type="ECO:0000313" key="5">
    <source>
        <dbReference type="EMBL" id="RUS24697.1"/>
    </source>
</evidence>
<dbReference type="EMBL" id="RBNJ01015225">
    <property type="protein sequence ID" value="RUS24697.1"/>
    <property type="molecule type" value="Genomic_DNA"/>
</dbReference>
<dbReference type="Proteomes" id="UP000274822">
    <property type="component" value="Unassembled WGS sequence"/>
</dbReference>
<feature type="domain" description="Helicase C-terminal" evidence="4">
    <location>
        <begin position="1"/>
        <end position="135"/>
    </location>
</feature>
<dbReference type="SUPFAM" id="SSF52540">
    <property type="entry name" value="P-loop containing nucleoside triphosphate hydrolases"/>
    <property type="match status" value="1"/>
</dbReference>
<protein>
    <submittedName>
        <fullName evidence="5">Chromatin remodeling complex subunit</fullName>
    </submittedName>
</protein>
<dbReference type="PANTHER" id="PTHR45626">
    <property type="entry name" value="TRANSCRIPTION TERMINATION FACTOR 2-RELATED"/>
    <property type="match status" value="1"/>
</dbReference>
<keyword evidence="3" id="KW-0067">ATP-binding</keyword>
<dbReference type="InterPro" id="IPR049730">
    <property type="entry name" value="SNF2/RAD54-like_C"/>
</dbReference>
<reference evidence="5 6" key="1">
    <citation type="journal article" date="2018" name="New Phytol.">
        <title>Phylogenomics of Endogonaceae and evolution of mycorrhizas within Mucoromycota.</title>
        <authorList>
            <person name="Chang Y."/>
            <person name="Desiro A."/>
            <person name="Na H."/>
            <person name="Sandor L."/>
            <person name="Lipzen A."/>
            <person name="Clum A."/>
            <person name="Barry K."/>
            <person name="Grigoriev I.V."/>
            <person name="Martin F.M."/>
            <person name="Stajich J.E."/>
            <person name="Smith M.E."/>
            <person name="Bonito G."/>
            <person name="Spatafora J.W."/>
        </authorList>
    </citation>
    <scope>NUCLEOTIDE SEQUENCE [LARGE SCALE GENOMIC DNA]</scope>
    <source>
        <strain evidence="5 6">AD002</strain>
    </source>
</reference>
<dbReference type="PROSITE" id="PS51194">
    <property type="entry name" value="HELICASE_CTER"/>
    <property type="match status" value="1"/>
</dbReference>
<dbReference type="GO" id="GO:0008094">
    <property type="term" value="F:ATP-dependent activity, acting on DNA"/>
    <property type="evidence" value="ECO:0007669"/>
    <property type="project" value="TreeGrafter"/>
</dbReference>
<dbReference type="InterPro" id="IPR050628">
    <property type="entry name" value="SNF2_RAD54_helicase_TF"/>
</dbReference>
<evidence type="ECO:0000259" key="4">
    <source>
        <dbReference type="PROSITE" id="PS51194"/>
    </source>
</evidence>
<dbReference type="InterPro" id="IPR001650">
    <property type="entry name" value="Helicase_C-like"/>
</dbReference>
<dbReference type="GO" id="GO:0006281">
    <property type="term" value="P:DNA repair"/>
    <property type="evidence" value="ECO:0007669"/>
    <property type="project" value="TreeGrafter"/>
</dbReference>
<name>A0A433Q4J8_9FUNG</name>
<dbReference type="Pfam" id="PF00271">
    <property type="entry name" value="Helicase_C"/>
    <property type="match status" value="1"/>
</dbReference>
<gene>
    <name evidence="5" type="ORF">BC938DRAFT_473217</name>
</gene>
<evidence type="ECO:0000313" key="6">
    <source>
        <dbReference type="Proteomes" id="UP000274822"/>
    </source>
</evidence>
<dbReference type="Gene3D" id="3.40.50.300">
    <property type="entry name" value="P-loop containing nucleotide triphosphate hydrolases"/>
    <property type="match status" value="1"/>
</dbReference>
<keyword evidence="6" id="KW-1185">Reference proteome</keyword>
<dbReference type="AlphaFoldDB" id="A0A433Q4J8"/>
<dbReference type="GO" id="GO:0005634">
    <property type="term" value="C:nucleus"/>
    <property type="evidence" value="ECO:0007669"/>
    <property type="project" value="TreeGrafter"/>
</dbReference>
<evidence type="ECO:0000256" key="3">
    <source>
        <dbReference type="ARBA" id="ARBA00022840"/>
    </source>
</evidence>
<dbReference type="InterPro" id="IPR027417">
    <property type="entry name" value="P-loop_NTPase"/>
</dbReference>
<dbReference type="GO" id="GO:0016787">
    <property type="term" value="F:hydrolase activity"/>
    <property type="evidence" value="ECO:0007669"/>
    <property type="project" value="UniProtKB-KW"/>
</dbReference>
<evidence type="ECO:0000256" key="1">
    <source>
        <dbReference type="ARBA" id="ARBA00022741"/>
    </source>
</evidence>
<dbReference type="GO" id="GO:0005524">
    <property type="term" value="F:ATP binding"/>
    <property type="evidence" value="ECO:0007669"/>
    <property type="project" value="UniProtKB-KW"/>
</dbReference>
<proteinExistence type="predicted"/>
<dbReference type="SMART" id="SM00490">
    <property type="entry name" value="HELICc"/>
    <property type="match status" value="1"/>
</dbReference>
<comment type="caution">
    <text evidence="5">The sequence shown here is derived from an EMBL/GenBank/DDBJ whole genome shotgun (WGS) entry which is preliminary data.</text>
</comment>
<accession>A0A433Q4J8</accession>
<evidence type="ECO:0000256" key="2">
    <source>
        <dbReference type="ARBA" id="ARBA00022801"/>
    </source>
</evidence>
<dbReference type="CDD" id="cd18793">
    <property type="entry name" value="SF2_C_SNF"/>
    <property type="match status" value="1"/>
</dbReference>